<reference evidence="1" key="1">
    <citation type="submission" date="2021-01" db="EMBL/GenBank/DDBJ databases">
        <authorList>
            <consortium name="Genoscope - CEA"/>
            <person name="William W."/>
        </authorList>
    </citation>
    <scope>NUCLEOTIDE SEQUENCE</scope>
</reference>
<proteinExistence type="predicted"/>
<name>A0A8S1NH45_9CILI</name>
<evidence type="ECO:0000313" key="2">
    <source>
        <dbReference type="Proteomes" id="UP000692954"/>
    </source>
</evidence>
<evidence type="ECO:0000313" key="1">
    <source>
        <dbReference type="EMBL" id="CAD8088823.1"/>
    </source>
</evidence>
<protein>
    <submittedName>
        <fullName evidence="1">Uncharacterized protein</fullName>
    </submittedName>
</protein>
<keyword evidence="2" id="KW-1185">Reference proteome</keyword>
<dbReference type="OrthoDB" id="295209at2759"/>
<sequence>MIQQDLQQDKQLKILLLSDISVKTTVQARWFEKIVPLRNNLAFIYYEGGHYEVYDIEKQQITIDGRLPEKIKFFLEIYTKVLVYHDPTDLKMKMLDLNTNKPVANFSFRSSEKVDLKSDEASKEIIVDKFRIFSLDCEEKQIKYLISQDLEKYYSNNNVAHYSIRILPLNYSPDIQFNLEVVAKYDYPNSQGQTELYFWQVDKETMAVFGQDTDQNKFEILLIKPHLQEKAFYIVHVKFQHSFTVLNVSNWINPHQVAIWTNCNDGSTKPSIITFDLRNYYDGYNWLPEPEFVATIARGEHIADESAVFMDIYQFNLGSTHIIQIRQTGNESRISIINFQNVQKPEIISEVTINTFWNEKASDHSYMVLYNELTMEDQTVKFQVLFPADARHQLLQIIEKAKVIEKYGISNVEEMFEFYQ</sequence>
<dbReference type="AlphaFoldDB" id="A0A8S1NH45"/>
<gene>
    <name evidence="1" type="ORF">PSON_ATCC_30995.1.T0530115</name>
</gene>
<accession>A0A8S1NH45</accession>
<organism evidence="1 2">
    <name type="scientific">Paramecium sonneborni</name>
    <dbReference type="NCBI Taxonomy" id="65129"/>
    <lineage>
        <taxon>Eukaryota</taxon>
        <taxon>Sar</taxon>
        <taxon>Alveolata</taxon>
        <taxon>Ciliophora</taxon>
        <taxon>Intramacronucleata</taxon>
        <taxon>Oligohymenophorea</taxon>
        <taxon>Peniculida</taxon>
        <taxon>Parameciidae</taxon>
        <taxon>Paramecium</taxon>
    </lineage>
</organism>
<dbReference type="Proteomes" id="UP000692954">
    <property type="component" value="Unassembled WGS sequence"/>
</dbReference>
<comment type="caution">
    <text evidence="1">The sequence shown here is derived from an EMBL/GenBank/DDBJ whole genome shotgun (WGS) entry which is preliminary data.</text>
</comment>
<dbReference type="EMBL" id="CAJJDN010000053">
    <property type="protein sequence ID" value="CAD8088823.1"/>
    <property type="molecule type" value="Genomic_DNA"/>
</dbReference>